<dbReference type="RefSeq" id="WP_386805856.1">
    <property type="nucleotide sequence ID" value="NZ_JBHTMU010000043.1"/>
</dbReference>
<name>A0ABW3ZN32_9RHOB</name>
<dbReference type="EMBL" id="JBHTMU010000043">
    <property type="protein sequence ID" value="MFD1344272.1"/>
    <property type="molecule type" value="Genomic_DNA"/>
</dbReference>
<organism evidence="1 2">
    <name type="scientific">Litorisediminicola beolgyonensis</name>
    <dbReference type="NCBI Taxonomy" id="1173614"/>
    <lineage>
        <taxon>Bacteria</taxon>
        <taxon>Pseudomonadati</taxon>
        <taxon>Pseudomonadota</taxon>
        <taxon>Alphaproteobacteria</taxon>
        <taxon>Rhodobacterales</taxon>
        <taxon>Paracoccaceae</taxon>
        <taxon>Litorisediminicola</taxon>
    </lineage>
</organism>
<comment type="caution">
    <text evidence="1">The sequence shown here is derived from an EMBL/GenBank/DDBJ whole genome shotgun (WGS) entry which is preliminary data.</text>
</comment>
<sequence length="121" mass="13548">MATKTELKIDGETTADGAEVAERYRALEKDDRVEVRIRLPRSALENAATARLREYVNMPDGDLALVGAVPFLMRDYGHWYDGQLVGDALVTAYGGRSRDELRAARAQVMDWFDAEIRVANC</sequence>
<evidence type="ECO:0000313" key="2">
    <source>
        <dbReference type="Proteomes" id="UP001597135"/>
    </source>
</evidence>
<accession>A0ABW3ZN32</accession>
<evidence type="ECO:0000313" key="1">
    <source>
        <dbReference type="EMBL" id="MFD1344272.1"/>
    </source>
</evidence>
<gene>
    <name evidence="1" type="ORF">ACFQ4E_17715</name>
</gene>
<dbReference type="Proteomes" id="UP001597135">
    <property type="component" value="Unassembled WGS sequence"/>
</dbReference>
<keyword evidence="2" id="KW-1185">Reference proteome</keyword>
<reference evidence="2" key="1">
    <citation type="journal article" date="2019" name="Int. J. Syst. Evol. Microbiol.">
        <title>The Global Catalogue of Microorganisms (GCM) 10K type strain sequencing project: providing services to taxonomists for standard genome sequencing and annotation.</title>
        <authorList>
            <consortium name="The Broad Institute Genomics Platform"/>
            <consortium name="The Broad Institute Genome Sequencing Center for Infectious Disease"/>
            <person name="Wu L."/>
            <person name="Ma J."/>
        </authorList>
    </citation>
    <scope>NUCLEOTIDE SEQUENCE [LARGE SCALE GENOMIC DNA]</scope>
    <source>
        <strain evidence="2">CCUG 62953</strain>
    </source>
</reference>
<proteinExistence type="predicted"/>
<protein>
    <submittedName>
        <fullName evidence="1">Uncharacterized protein</fullName>
    </submittedName>
</protein>